<feature type="signal peptide" evidence="1">
    <location>
        <begin position="1"/>
        <end position="22"/>
    </location>
</feature>
<sequence length="226" mass="22962">MSKLGILCLSGAILLFNGSAFAQAVNVDNNTNSASQAGATAIAIGGGGNSPDKIKTTVPAFAPGLVAAGVHSCAGSTSVGVGATGWGLGFGSTYEMRECNRRAYAAALLGMGQNRAALDLICLNKEVRASLNATGVVCPSQGLATRAAAQPVRTRVPLFASVSNEEPASIPARTIATNATTQTPGGKRTYSAKALGLNSNQLKAKGCVLRTTANNSQAWYCSRPLM</sequence>
<dbReference type="AlphaFoldDB" id="A0A256FYT4"/>
<keyword evidence="1" id="KW-0732">Signal</keyword>
<organism evidence="2 3">
    <name type="scientific">Brucella thiophenivorans</name>
    <dbReference type="NCBI Taxonomy" id="571255"/>
    <lineage>
        <taxon>Bacteria</taxon>
        <taxon>Pseudomonadati</taxon>
        <taxon>Pseudomonadota</taxon>
        <taxon>Alphaproteobacteria</taxon>
        <taxon>Hyphomicrobiales</taxon>
        <taxon>Brucellaceae</taxon>
        <taxon>Brucella/Ochrobactrum group</taxon>
        <taxon>Brucella</taxon>
    </lineage>
</organism>
<dbReference type="OrthoDB" id="8447671at2"/>
<gene>
    <name evidence="2" type="ORF">CEV31_1417</name>
</gene>
<accession>A0A256FYT4</accession>
<comment type="caution">
    <text evidence="2">The sequence shown here is derived from an EMBL/GenBank/DDBJ whole genome shotgun (WGS) entry which is preliminary data.</text>
</comment>
<dbReference type="Proteomes" id="UP000215590">
    <property type="component" value="Unassembled WGS sequence"/>
</dbReference>
<evidence type="ECO:0000313" key="3">
    <source>
        <dbReference type="Proteomes" id="UP000215590"/>
    </source>
</evidence>
<protein>
    <submittedName>
        <fullName evidence="2">Uncharacterized protein</fullName>
    </submittedName>
</protein>
<evidence type="ECO:0000256" key="1">
    <source>
        <dbReference type="SAM" id="SignalP"/>
    </source>
</evidence>
<feature type="chain" id="PRO_5012988186" evidence="1">
    <location>
        <begin position="23"/>
        <end position="226"/>
    </location>
</feature>
<proteinExistence type="predicted"/>
<reference evidence="2 3" key="1">
    <citation type="submission" date="2017-07" db="EMBL/GenBank/DDBJ databases">
        <title>Phylogenetic study on the rhizospheric bacterium Ochrobactrum sp. A44.</title>
        <authorList>
            <person name="Krzyzanowska D.M."/>
            <person name="Ossowicki A."/>
            <person name="Rajewska M."/>
            <person name="Maciag T."/>
            <person name="Kaczynski Z."/>
            <person name="Czerwicka M."/>
            <person name="Jafra S."/>
        </authorList>
    </citation>
    <scope>NUCLEOTIDE SEQUENCE [LARGE SCALE GENOMIC DNA]</scope>
    <source>
        <strain evidence="2 3">DSM 7216</strain>
    </source>
</reference>
<evidence type="ECO:0000313" key="2">
    <source>
        <dbReference type="EMBL" id="OYR19997.1"/>
    </source>
</evidence>
<keyword evidence="3" id="KW-1185">Reference proteome</keyword>
<dbReference type="EMBL" id="NNRJ01000015">
    <property type="protein sequence ID" value="OYR19997.1"/>
    <property type="molecule type" value="Genomic_DNA"/>
</dbReference>
<name>A0A256FYT4_9HYPH</name>
<dbReference type="RefSeq" id="WP_094506228.1">
    <property type="nucleotide sequence ID" value="NZ_JBHEEK010000001.1"/>
</dbReference>